<feature type="chain" id="PRO_5010449828" description="Secreted protein" evidence="2">
    <location>
        <begin position="28"/>
        <end position="95"/>
    </location>
</feature>
<gene>
    <name evidence="3" type="ORF">BE18_23405</name>
</gene>
<dbReference type="PROSITE" id="PS51257">
    <property type="entry name" value="PROKAR_LIPOPROTEIN"/>
    <property type="match status" value="1"/>
</dbReference>
<feature type="signal peptide" evidence="2">
    <location>
        <begin position="1"/>
        <end position="27"/>
    </location>
</feature>
<dbReference type="AlphaFoldDB" id="A0A150RW01"/>
<feature type="region of interest" description="Disordered" evidence="1">
    <location>
        <begin position="46"/>
        <end position="95"/>
    </location>
</feature>
<reference evidence="3 4" key="1">
    <citation type="submission" date="2014-02" db="EMBL/GenBank/DDBJ databases">
        <title>The small core and large imbalanced accessory genome model reveals a collaborative survival strategy of Sorangium cellulosum strains in nature.</title>
        <authorList>
            <person name="Han K."/>
            <person name="Peng R."/>
            <person name="Blom J."/>
            <person name="Li Y.-Z."/>
        </authorList>
    </citation>
    <scope>NUCLEOTIDE SEQUENCE [LARGE SCALE GENOMIC DNA]</scope>
    <source>
        <strain evidence="3 4">So0149</strain>
    </source>
</reference>
<organism evidence="3 4">
    <name type="scientific">Sorangium cellulosum</name>
    <name type="common">Polyangium cellulosum</name>
    <dbReference type="NCBI Taxonomy" id="56"/>
    <lineage>
        <taxon>Bacteria</taxon>
        <taxon>Pseudomonadati</taxon>
        <taxon>Myxococcota</taxon>
        <taxon>Polyangia</taxon>
        <taxon>Polyangiales</taxon>
        <taxon>Polyangiaceae</taxon>
        <taxon>Sorangium</taxon>
    </lineage>
</organism>
<accession>A0A150RW01</accession>
<evidence type="ECO:0000313" key="4">
    <source>
        <dbReference type="Proteomes" id="UP000075515"/>
    </source>
</evidence>
<proteinExistence type="predicted"/>
<name>A0A150RW01_SORCE</name>
<feature type="compositionally biased region" description="Acidic residues" evidence="1">
    <location>
        <begin position="51"/>
        <end position="71"/>
    </location>
</feature>
<dbReference type="EMBL" id="JEMC01002974">
    <property type="protein sequence ID" value="KYF84290.1"/>
    <property type="molecule type" value="Genomic_DNA"/>
</dbReference>
<protein>
    <recommendedName>
        <fullName evidence="5">Secreted protein</fullName>
    </recommendedName>
</protein>
<sequence>MTHHALKSLGLSSLFLAGLLSMLSATACVASGEESPCELGDAAEVEHGEGACDDADGEESAGEEAPSDEEDAPRPKAPASAPQALPVCSPFCDRI</sequence>
<evidence type="ECO:0000256" key="1">
    <source>
        <dbReference type="SAM" id="MobiDB-lite"/>
    </source>
</evidence>
<comment type="caution">
    <text evidence="3">The sequence shown here is derived from an EMBL/GenBank/DDBJ whole genome shotgun (WGS) entry which is preliminary data.</text>
</comment>
<dbReference type="Proteomes" id="UP000075515">
    <property type="component" value="Unassembled WGS sequence"/>
</dbReference>
<evidence type="ECO:0000313" key="3">
    <source>
        <dbReference type="EMBL" id="KYF84290.1"/>
    </source>
</evidence>
<evidence type="ECO:0000256" key="2">
    <source>
        <dbReference type="SAM" id="SignalP"/>
    </source>
</evidence>
<keyword evidence="2" id="KW-0732">Signal</keyword>
<evidence type="ECO:0008006" key="5">
    <source>
        <dbReference type="Google" id="ProtNLM"/>
    </source>
</evidence>